<sequence>MLERNTQHKPKMLVVLHQENSNPGRVGQQLVKRGFELDIRRPRFGDALPHTLADHAGSVIFGGPMSANDRDDFVKQEIDWISVPLKENKPFLGICLGAQMLSKNLGGHVTGRDDGLVEIGYYPLQPTQKGTSLMDWPKQVYQWHREGFSLPSGSELLASSPTYENQAIRVGKNAFGIQFHPELTYAMMNRWTTRAASRLVLPGARKRGEHFRERFVHDPSVLHWLETFMDQWIGYASEPAGNWSSNICR</sequence>
<name>A0A166A752_9HYPH</name>
<organism evidence="2 3">
    <name type="scientific">Pseudovibrio axinellae</name>
    <dbReference type="NCBI Taxonomy" id="989403"/>
    <lineage>
        <taxon>Bacteria</taxon>
        <taxon>Pseudomonadati</taxon>
        <taxon>Pseudomonadota</taxon>
        <taxon>Alphaproteobacteria</taxon>
        <taxon>Hyphomicrobiales</taxon>
        <taxon>Stappiaceae</taxon>
        <taxon>Pseudovibrio</taxon>
    </lineage>
</organism>
<dbReference type="CDD" id="cd01741">
    <property type="entry name" value="GATase1_1"/>
    <property type="match status" value="1"/>
</dbReference>
<dbReference type="InterPro" id="IPR017926">
    <property type="entry name" value="GATASE"/>
</dbReference>
<dbReference type="AlphaFoldDB" id="A0A166A752"/>
<dbReference type="PATRIC" id="fig|989403.3.peg.1258"/>
<dbReference type="NCBIfam" id="NF005072">
    <property type="entry name" value="PRK06490.1"/>
    <property type="match status" value="1"/>
</dbReference>
<dbReference type="Pfam" id="PF00117">
    <property type="entry name" value="GATase"/>
    <property type="match status" value="1"/>
</dbReference>
<keyword evidence="2" id="KW-0436">Ligase</keyword>
<dbReference type="STRING" id="989403.SAMN05421798_107203"/>
<dbReference type="InterPro" id="IPR029062">
    <property type="entry name" value="Class_I_gatase-like"/>
</dbReference>
<dbReference type="SUPFAM" id="SSF52317">
    <property type="entry name" value="Class I glutamine amidotransferase-like"/>
    <property type="match status" value="1"/>
</dbReference>
<dbReference type="GO" id="GO:0005829">
    <property type="term" value="C:cytosol"/>
    <property type="evidence" value="ECO:0007669"/>
    <property type="project" value="TreeGrafter"/>
</dbReference>
<dbReference type="InterPro" id="IPR044992">
    <property type="entry name" value="ChyE-like"/>
</dbReference>
<dbReference type="EC" id="6.3.5.2" evidence="2"/>
<accession>A0A166A752</accession>
<dbReference type="Proteomes" id="UP000076577">
    <property type="component" value="Unassembled WGS sequence"/>
</dbReference>
<keyword evidence="3" id="KW-1185">Reference proteome</keyword>
<evidence type="ECO:0000259" key="1">
    <source>
        <dbReference type="Pfam" id="PF00117"/>
    </source>
</evidence>
<evidence type="ECO:0000313" key="3">
    <source>
        <dbReference type="Proteomes" id="UP000076577"/>
    </source>
</evidence>
<dbReference type="GO" id="GO:0003922">
    <property type="term" value="F:GMP synthase (glutamine-hydrolyzing) activity"/>
    <property type="evidence" value="ECO:0007669"/>
    <property type="project" value="UniProtKB-EC"/>
</dbReference>
<comment type="caution">
    <text evidence="2">The sequence shown here is derived from an EMBL/GenBank/DDBJ whole genome shotgun (WGS) entry which is preliminary data.</text>
</comment>
<gene>
    <name evidence="2" type="primary">guaA_2</name>
    <name evidence="2" type="ORF">PsAD2_01174</name>
</gene>
<dbReference type="OrthoDB" id="9794816at2"/>
<dbReference type="RefSeq" id="WP_068003714.1">
    <property type="nucleotide sequence ID" value="NZ_FOFM01000007.1"/>
</dbReference>
<dbReference type="Gene3D" id="3.40.50.880">
    <property type="match status" value="1"/>
</dbReference>
<proteinExistence type="predicted"/>
<reference evidence="2 3" key="1">
    <citation type="journal article" date="2016" name="Front. Microbiol.">
        <title>Comparative Genomic Analysis Reveals a Diverse Repertoire of Genes Involved in Prokaryote-Eukaryote Interactions within the Pseudovibrio Genus.</title>
        <authorList>
            <person name="Romano S."/>
            <person name="Fernandez-Guerra A."/>
            <person name="Reen F.J."/>
            <person name="Glockner F.O."/>
            <person name="Crowley S.P."/>
            <person name="O'Sullivan O."/>
            <person name="Cotter P.D."/>
            <person name="Adams C."/>
            <person name="Dobson A.D."/>
            <person name="O'Gara F."/>
        </authorList>
    </citation>
    <scope>NUCLEOTIDE SEQUENCE [LARGE SCALE GENOMIC DNA]</scope>
    <source>
        <strain evidence="2 3">Ad2</strain>
    </source>
</reference>
<dbReference type="PROSITE" id="PS51273">
    <property type="entry name" value="GATASE_TYPE_1"/>
    <property type="match status" value="1"/>
</dbReference>
<dbReference type="EMBL" id="LMCB01000006">
    <property type="protein sequence ID" value="KZL20686.1"/>
    <property type="molecule type" value="Genomic_DNA"/>
</dbReference>
<protein>
    <submittedName>
        <fullName evidence="2">GMP synthase [glutamine-hydrolyzing]</fullName>
        <ecNumber evidence="2">6.3.5.2</ecNumber>
    </submittedName>
</protein>
<dbReference type="PANTHER" id="PTHR42695:SF5">
    <property type="entry name" value="GLUTAMINE AMIDOTRANSFERASE YLR126C-RELATED"/>
    <property type="match status" value="1"/>
</dbReference>
<feature type="domain" description="Glutamine amidotransferase" evidence="1">
    <location>
        <begin position="26"/>
        <end position="184"/>
    </location>
</feature>
<evidence type="ECO:0000313" key="2">
    <source>
        <dbReference type="EMBL" id="KZL20686.1"/>
    </source>
</evidence>
<dbReference type="PANTHER" id="PTHR42695">
    <property type="entry name" value="GLUTAMINE AMIDOTRANSFERASE YLR126C-RELATED"/>
    <property type="match status" value="1"/>
</dbReference>